<dbReference type="STRING" id="1122252.SAMN05660443_1703"/>
<sequence length="171" mass="19559">MSDISPDHQETDNVNESRLLEAYIQKPEKMSFYQKGLEKMQQAGVFGFRWHWSWWAFFFGWAFLLYRKAYLPALGAFFFVAVLSIIPFGFLIGMIVVGGSASYFILKRFNDLKNTLKGTEEERVKAMYAFGGFHTWVIWAAAIFYTLTFITAVVSLFVIGAAMNSGSPYGY</sequence>
<keyword evidence="1" id="KW-1133">Transmembrane helix</keyword>
<keyword evidence="1" id="KW-0812">Transmembrane</keyword>
<dbReference type="EMBL" id="FOLH01000003">
    <property type="protein sequence ID" value="SFC16719.1"/>
    <property type="molecule type" value="Genomic_DNA"/>
</dbReference>
<feature type="transmembrane region" description="Helical" evidence="1">
    <location>
        <begin position="73"/>
        <end position="106"/>
    </location>
</feature>
<proteinExistence type="predicted"/>
<feature type="transmembrane region" description="Helical" evidence="1">
    <location>
        <begin position="136"/>
        <end position="159"/>
    </location>
</feature>
<name>A0A1I1GXZ4_9GAMM</name>
<dbReference type="Pfam" id="PF10947">
    <property type="entry name" value="DUF2628"/>
    <property type="match status" value="1"/>
</dbReference>
<protein>
    <recommendedName>
        <fullName evidence="4">DUF2628 domain-containing protein</fullName>
    </recommendedName>
</protein>
<accession>A0A1I1GXZ4</accession>
<keyword evidence="1" id="KW-0472">Membrane</keyword>
<keyword evidence="3" id="KW-1185">Reference proteome</keyword>
<gene>
    <name evidence="2" type="ORF">SAMN05660443_1703</name>
</gene>
<evidence type="ECO:0000313" key="3">
    <source>
        <dbReference type="Proteomes" id="UP000199058"/>
    </source>
</evidence>
<dbReference type="Proteomes" id="UP000199058">
    <property type="component" value="Unassembled WGS sequence"/>
</dbReference>
<dbReference type="AlphaFoldDB" id="A0A1I1GXZ4"/>
<evidence type="ECO:0000256" key="1">
    <source>
        <dbReference type="SAM" id="Phobius"/>
    </source>
</evidence>
<evidence type="ECO:0008006" key="4">
    <source>
        <dbReference type="Google" id="ProtNLM"/>
    </source>
</evidence>
<evidence type="ECO:0000313" key="2">
    <source>
        <dbReference type="EMBL" id="SFC16719.1"/>
    </source>
</evidence>
<reference evidence="2 3" key="1">
    <citation type="submission" date="2016-10" db="EMBL/GenBank/DDBJ databases">
        <authorList>
            <person name="de Groot N.N."/>
        </authorList>
    </citation>
    <scope>NUCLEOTIDE SEQUENCE [LARGE SCALE GENOMIC DNA]</scope>
    <source>
        <strain evidence="2 3">DSM 18438</strain>
    </source>
</reference>
<dbReference type="InterPro" id="IPR024399">
    <property type="entry name" value="DUF2628"/>
</dbReference>
<dbReference type="RefSeq" id="WP_177203514.1">
    <property type="nucleotide sequence ID" value="NZ_FOLH01000003.1"/>
</dbReference>
<feature type="transmembrane region" description="Helical" evidence="1">
    <location>
        <begin position="50"/>
        <end position="66"/>
    </location>
</feature>
<organism evidence="2 3">
    <name type="scientific">Marinospirillum celere</name>
    <dbReference type="NCBI Taxonomy" id="1122252"/>
    <lineage>
        <taxon>Bacteria</taxon>
        <taxon>Pseudomonadati</taxon>
        <taxon>Pseudomonadota</taxon>
        <taxon>Gammaproteobacteria</taxon>
        <taxon>Oceanospirillales</taxon>
        <taxon>Oceanospirillaceae</taxon>
        <taxon>Marinospirillum</taxon>
    </lineage>
</organism>